<sequence length="505" mass="59027">MNFFVTYNYLSELSGIEHAQKKRYLALQKFGEKAKFVSLAYNRFLSRDATISGINYKNIINMYDYFQRTNSIFTNQSLIVHVSDVINEDEYIVNANNGILEINKNRKHIKTIYLMQNAESDDQIDKIEYFDKYSNVSRIDYFDIRGFLSMSDIMGQQGGVAREINYDIKGNSVLESFYHFDSNRNVETSWMLRINDNLYWFSDKKNLEAKFLDLLNIDFKEKNTFISDRAYLTDPGLLNMKSSRKLYIFWHSVFVPENEHANKFKPFDTLINEIKYKDKIDGLLAGTIKEVNDLKKAVSGELKVYQLNSFVKFSKSKYQNTLLPNNKKKYDIVTVSRISSEKRILLGIEIFYKLHKKLPDVHWDIFGYGNSEYMDIVKTAIINKNLSGFVTLHNYISNINNIYKNSKIFWMLSKFEGFNMAEAEAQTYGVPTIAFDIDYGPSELIKNGQNGFLIPNNETYNFYEKTVHLLNSPSELLQMSSCARRETDRYLPDALFTQWNQIIAE</sequence>
<keyword evidence="2 4" id="KW-0808">Transferase</keyword>
<reference evidence="4 5" key="1">
    <citation type="submission" date="2023-10" db="EMBL/GenBank/DDBJ databases">
        <authorList>
            <person name="Botero Cardona J."/>
        </authorList>
    </citation>
    <scope>NUCLEOTIDE SEQUENCE [LARGE SCALE GENOMIC DNA]</scope>
    <source>
        <strain evidence="4 5">R-82641</strain>
    </source>
</reference>
<dbReference type="InterPro" id="IPR001296">
    <property type="entry name" value="Glyco_trans_1"/>
</dbReference>
<proteinExistence type="predicted"/>
<evidence type="ECO:0000259" key="3">
    <source>
        <dbReference type="Pfam" id="PF00534"/>
    </source>
</evidence>
<gene>
    <name evidence="4" type="ORF">R82641_BJNNKPBH_01566</name>
</gene>
<name>A0ABN9YZX8_9LACO</name>
<feature type="domain" description="Glycosyl transferase family 1" evidence="3">
    <location>
        <begin position="325"/>
        <end position="484"/>
    </location>
</feature>
<evidence type="ECO:0000313" key="5">
    <source>
        <dbReference type="Proteomes" id="UP001314200"/>
    </source>
</evidence>
<dbReference type="GO" id="GO:0047265">
    <property type="term" value="F:poly(glycerol-phosphate) alpha-glucosyltransferase activity"/>
    <property type="evidence" value="ECO:0007669"/>
    <property type="project" value="UniProtKB-EC"/>
</dbReference>
<keyword evidence="5" id="KW-1185">Reference proteome</keyword>
<accession>A0ABN9YZX8</accession>
<comment type="caution">
    <text evidence="4">The sequence shown here is derived from an EMBL/GenBank/DDBJ whole genome shotgun (WGS) entry which is preliminary data.</text>
</comment>
<dbReference type="Pfam" id="PF00534">
    <property type="entry name" value="Glycos_transf_1"/>
    <property type="match status" value="1"/>
</dbReference>
<keyword evidence="1 4" id="KW-0328">Glycosyltransferase</keyword>
<dbReference type="SUPFAM" id="SSF53756">
    <property type="entry name" value="UDP-Glycosyltransferase/glycogen phosphorylase"/>
    <property type="match status" value="1"/>
</dbReference>
<dbReference type="Proteomes" id="UP001314200">
    <property type="component" value="Unassembled WGS sequence"/>
</dbReference>
<protein>
    <submittedName>
        <fullName evidence="4">Glycosyltransferase involved in cell wall bisynthesis (RfaB)</fullName>
        <ecNumber evidence="4">2.4.1.52</ecNumber>
    </submittedName>
</protein>
<dbReference type="RefSeq" id="WP_338348269.1">
    <property type="nucleotide sequence ID" value="NZ_CAUZLY010000016.1"/>
</dbReference>
<dbReference type="PANTHER" id="PTHR12526:SF629">
    <property type="entry name" value="TEICHURONIC ACID BIOSYNTHESIS GLYCOSYLTRANSFERASE TUAH-RELATED"/>
    <property type="match status" value="1"/>
</dbReference>
<dbReference type="EC" id="2.4.1.52" evidence="4"/>
<dbReference type="EMBL" id="CAUZLY010000016">
    <property type="protein sequence ID" value="CAK1254951.1"/>
    <property type="molecule type" value="Genomic_DNA"/>
</dbReference>
<dbReference type="Gene3D" id="3.40.50.2000">
    <property type="entry name" value="Glycogen Phosphorylase B"/>
    <property type="match status" value="3"/>
</dbReference>
<evidence type="ECO:0000256" key="2">
    <source>
        <dbReference type="ARBA" id="ARBA00022679"/>
    </source>
</evidence>
<organism evidence="4 5">
    <name type="scientific">Fructobacillus cardui</name>
    <dbReference type="NCBI Taxonomy" id="2893170"/>
    <lineage>
        <taxon>Bacteria</taxon>
        <taxon>Bacillati</taxon>
        <taxon>Bacillota</taxon>
        <taxon>Bacilli</taxon>
        <taxon>Lactobacillales</taxon>
        <taxon>Lactobacillaceae</taxon>
        <taxon>Fructobacillus</taxon>
    </lineage>
</organism>
<evidence type="ECO:0000256" key="1">
    <source>
        <dbReference type="ARBA" id="ARBA00022676"/>
    </source>
</evidence>
<dbReference type="PANTHER" id="PTHR12526">
    <property type="entry name" value="GLYCOSYLTRANSFERASE"/>
    <property type="match status" value="1"/>
</dbReference>
<evidence type="ECO:0000313" key="4">
    <source>
        <dbReference type="EMBL" id="CAK1254951.1"/>
    </source>
</evidence>